<dbReference type="Pfam" id="PF15311">
    <property type="entry name" value="HYLS1_C"/>
    <property type="match status" value="1"/>
</dbReference>
<proteinExistence type="inferred from homology"/>
<evidence type="ECO:0000256" key="8">
    <source>
        <dbReference type="SAM" id="MobiDB-lite"/>
    </source>
</evidence>
<evidence type="ECO:0000256" key="4">
    <source>
        <dbReference type="ARBA" id="ARBA00022490"/>
    </source>
</evidence>
<comment type="similarity">
    <text evidence="3">Belongs to the HYLS1 family.</text>
</comment>
<dbReference type="GO" id="GO:0060271">
    <property type="term" value="P:cilium assembly"/>
    <property type="evidence" value="ECO:0007669"/>
    <property type="project" value="TreeGrafter"/>
</dbReference>
<evidence type="ECO:0000313" key="11">
    <source>
        <dbReference type="RefSeq" id="XP_022329662.1"/>
    </source>
</evidence>
<dbReference type="RefSeq" id="XP_022329662.1">
    <property type="nucleotide sequence ID" value="XM_022473954.1"/>
</dbReference>
<dbReference type="GeneID" id="111128369"/>
<dbReference type="RefSeq" id="XP_022333221.1">
    <property type="nucleotide sequence ID" value="XM_022477513.1"/>
</dbReference>
<accession>A0A8B8DNA7</accession>
<comment type="subcellular location">
    <subcellularLocation>
        <location evidence="2">Cell projection</location>
        <location evidence="2">Cilium</location>
    </subcellularLocation>
    <subcellularLocation>
        <location evidence="1">Cytoplasm</location>
        <location evidence="1">Cytoskeleton</location>
        <location evidence="1">Microtubule organizing center</location>
        <location evidence="1">Centrosome</location>
        <location evidence="1">Centriole</location>
    </subcellularLocation>
</comment>
<keyword evidence="10" id="KW-1185">Reference proteome</keyword>
<evidence type="ECO:0000313" key="14">
    <source>
        <dbReference type="RefSeq" id="XP_022333222.1"/>
    </source>
</evidence>
<dbReference type="RefSeq" id="XP_022333222.1">
    <property type="nucleotide sequence ID" value="XM_022477514.1"/>
</dbReference>
<keyword evidence="5" id="KW-0970">Cilium biogenesis/degradation</keyword>
<reference evidence="11 12" key="1">
    <citation type="submission" date="2025-04" db="UniProtKB">
        <authorList>
            <consortium name="RefSeq"/>
        </authorList>
    </citation>
    <scope>IDENTIFICATION</scope>
    <source>
        <tissue evidence="11 12">Whole sample</tissue>
    </source>
</reference>
<evidence type="ECO:0000256" key="1">
    <source>
        <dbReference type="ARBA" id="ARBA00004114"/>
    </source>
</evidence>
<feature type="region of interest" description="Disordered" evidence="8">
    <location>
        <begin position="44"/>
        <end position="112"/>
    </location>
</feature>
<evidence type="ECO:0000256" key="5">
    <source>
        <dbReference type="ARBA" id="ARBA00022794"/>
    </source>
</evidence>
<evidence type="ECO:0000313" key="13">
    <source>
        <dbReference type="RefSeq" id="XP_022333221.1"/>
    </source>
</evidence>
<dbReference type="GO" id="GO:0005814">
    <property type="term" value="C:centriole"/>
    <property type="evidence" value="ECO:0007669"/>
    <property type="project" value="UniProtKB-SubCell"/>
</dbReference>
<dbReference type="InterPro" id="IPR027918">
    <property type="entry name" value="HYLS1_C_dom"/>
</dbReference>
<dbReference type="RefSeq" id="XP_022329663.1">
    <property type="nucleotide sequence ID" value="XM_022473955.1"/>
</dbReference>
<gene>
    <name evidence="11 12" type="primary">LOC111128369</name>
    <name evidence="13 14" type="synonym">LOC111130439</name>
</gene>
<evidence type="ECO:0000313" key="12">
    <source>
        <dbReference type="RefSeq" id="XP_022329663.1"/>
    </source>
</evidence>
<feature type="compositionally biased region" description="Basic and acidic residues" evidence="8">
    <location>
        <begin position="44"/>
        <end position="53"/>
    </location>
</feature>
<evidence type="ECO:0000256" key="3">
    <source>
        <dbReference type="ARBA" id="ARBA00010091"/>
    </source>
</evidence>
<dbReference type="GO" id="GO:0097730">
    <property type="term" value="C:non-motile cilium"/>
    <property type="evidence" value="ECO:0007669"/>
    <property type="project" value="TreeGrafter"/>
</dbReference>
<keyword evidence="4" id="KW-0963">Cytoplasm</keyword>
<organism evidence="10 11">
    <name type="scientific">Crassostrea virginica</name>
    <name type="common">Eastern oyster</name>
    <dbReference type="NCBI Taxonomy" id="6565"/>
    <lineage>
        <taxon>Eukaryota</taxon>
        <taxon>Metazoa</taxon>
        <taxon>Spiralia</taxon>
        <taxon>Lophotrochozoa</taxon>
        <taxon>Mollusca</taxon>
        <taxon>Bivalvia</taxon>
        <taxon>Autobranchia</taxon>
        <taxon>Pteriomorphia</taxon>
        <taxon>Ostreida</taxon>
        <taxon>Ostreoidea</taxon>
        <taxon>Ostreidae</taxon>
        <taxon>Crassostrea</taxon>
    </lineage>
</organism>
<evidence type="ECO:0000256" key="7">
    <source>
        <dbReference type="ARBA" id="ARBA00023273"/>
    </source>
</evidence>
<sequence>MDDDFDFTDDEIRDELSKLGYRSIPSERLQEFKKDLRVLIQHERSKLSRDDTLSSHPQTDASDSFLGPPQRRYDDSSPSYISMEKENRTANNMYDRGEPIMRKPLPPQPSQVRGEFALYDSHLDSTKDDFSGSESGSRMVKRKVLRKKTDGSRVIDESFTESETGSVLDINERLRLLGIDTDRPRTAPAAEPPYRLTPDDPRPASVILRPSEHPHTRNIRKSDPVARYQQFRQSWTQQRAPGEKKHNQLRWNVREQMLAHDQVIEKKPQRVFVPNKYVVPSDKQRKSLRWQIRMDLAQGQMPAHGFYHEY</sequence>
<evidence type="ECO:0000313" key="10">
    <source>
        <dbReference type="Proteomes" id="UP000694844"/>
    </source>
</evidence>
<dbReference type="KEGG" id="cvn:111130439"/>
<name>A0A8B8DNA7_CRAVI</name>
<feature type="domain" description="Centriolar and ciliogenesis-associated protein HYLS1 C-terminal" evidence="9">
    <location>
        <begin position="210"/>
        <end position="297"/>
    </location>
</feature>
<evidence type="ECO:0000256" key="2">
    <source>
        <dbReference type="ARBA" id="ARBA00004138"/>
    </source>
</evidence>
<keyword evidence="7" id="KW-0966">Cell projection</keyword>
<dbReference type="PANTHER" id="PTHR34174">
    <property type="entry name" value="HYDROLETHALUS SYNDROME PROTEIN 1"/>
    <property type="match status" value="1"/>
</dbReference>
<dbReference type="AlphaFoldDB" id="A0A8B8DNA7"/>
<feature type="region of interest" description="Disordered" evidence="8">
    <location>
        <begin position="183"/>
        <end position="202"/>
    </location>
</feature>
<protein>
    <submittedName>
        <fullName evidence="11 12">Hydrolethalus syndrome protein 1 homolog</fullName>
    </submittedName>
</protein>
<dbReference type="OrthoDB" id="6343432at2759"/>
<dbReference type="InterPro" id="IPR052319">
    <property type="entry name" value="Centriolar_ciliogenesis_assoc"/>
</dbReference>
<dbReference type="PANTHER" id="PTHR34174:SF1">
    <property type="entry name" value="CENTRIOLAR AND CILIOGENESIS-ASSOCIATED PROTEIN HYLS1"/>
    <property type="match status" value="1"/>
</dbReference>
<dbReference type="Proteomes" id="UP000694844">
    <property type="component" value="Chromosome 4"/>
</dbReference>
<evidence type="ECO:0000259" key="9">
    <source>
        <dbReference type="Pfam" id="PF15311"/>
    </source>
</evidence>
<keyword evidence="6" id="KW-0206">Cytoskeleton</keyword>
<evidence type="ECO:0000256" key="6">
    <source>
        <dbReference type="ARBA" id="ARBA00023212"/>
    </source>
</evidence>
<dbReference type="KEGG" id="cvn:111128369"/>